<dbReference type="EMBL" id="PZZW01000012">
    <property type="protein sequence ID" value="PTM75302.1"/>
    <property type="molecule type" value="Genomic_DNA"/>
</dbReference>
<gene>
    <name evidence="1" type="ORF">C8J29_11292</name>
</gene>
<comment type="caution">
    <text evidence="1">The sequence shown here is derived from an EMBL/GenBank/DDBJ whole genome shotgun (WGS) entry which is preliminary data.</text>
</comment>
<organism evidence="1 2">
    <name type="scientific">Cereibacter johrii</name>
    <dbReference type="NCBI Taxonomy" id="445629"/>
    <lineage>
        <taxon>Bacteria</taxon>
        <taxon>Pseudomonadati</taxon>
        <taxon>Pseudomonadota</taxon>
        <taxon>Alphaproteobacteria</taxon>
        <taxon>Rhodobacterales</taxon>
        <taxon>Paracoccaceae</taxon>
        <taxon>Cereibacter</taxon>
    </lineage>
</organism>
<reference evidence="1 2" key="1">
    <citation type="submission" date="2018-04" db="EMBL/GenBank/DDBJ databases">
        <title>Genomic Encyclopedia of Type Strains, Phase III (KMG-III): the genomes of soil and plant-associated and newly described type strains.</title>
        <authorList>
            <person name="Whitman W."/>
        </authorList>
    </citation>
    <scope>NUCLEOTIDE SEQUENCE [LARGE SCALE GENOMIC DNA]</scope>
    <source>
        <strain evidence="1 2">JA192</strain>
    </source>
</reference>
<proteinExistence type="predicted"/>
<sequence length="64" mass="7162">MFREFALTLIVAAREAGLAGVRLGYRRSGPRLVGRIGRLRVEPPIQDPACSNRLCRKELPMNVL</sequence>
<evidence type="ECO:0000313" key="2">
    <source>
        <dbReference type="Proteomes" id="UP000240800"/>
    </source>
</evidence>
<accession>A0ABX5J6A5</accession>
<protein>
    <submittedName>
        <fullName evidence="1">Uncharacterized protein</fullName>
    </submittedName>
</protein>
<dbReference type="Proteomes" id="UP000240800">
    <property type="component" value="Unassembled WGS sequence"/>
</dbReference>
<keyword evidence="2" id="KW-1185">Reference proteome</keyword>
<evidence type="ECO:0000313" key="1">
    <source>
        <dbReference type="EMBL" id="PTM75302.1"/>
    </source>
</evidence>
<name>A0ABX5J6A5_9RHOB</name>